<dbReference type="Gene3D" id="1.25.40.10">
    <property type="entry name" value="Tetratricopeptide repeat domain"/>
    <property type="match status" value="1"/>
</dbReference>
<dbReference type="InterPro" id="IPR007730">
    <property type="entry name" value="SPOR-like_dom"/>
</dbReference>
<dbReference type="Proteomes" id="UP001240639">
    <property type="component" value="Unassembled WGS sequence"/>
</dbReference>
<comment type="caution">
    <text evidence="3">The sequence shown here is derived from an EMBL/GenBank/DDBJ whole genome shotgun (WGS) entry which is preliminary data.</text>
</comment>
<keyword evidence="4" id="KW-1185">Reference proteome</keyword>
<organism evidence="3 4">
    <name type="scientific">Qipengyuania profundimaris</name>
    <dbReference type="NCBI Taxonomy" id="3067652"/>
    <lineage>
        <taxon>Bacteria</taxon>
        <taxon>Pseudomonadati</taxon>
        <taxon>Pseudomonadota</taxon>
        <taxon>Alphaproteobacteria</taxon>
        <taxon>Sphingomonadales</taxon>
        <taxon>Erythrobacteraceae</taxon>
        <taxon>Qipengyuania</taxon>
    </lineage>
</organism>
<dbReference type="RefSeq" id="WP_305931839.1">
    <property type="nucleotide sequence ID" value="NZ_JAVAIM010000001.1"/>
</dbReference>
<reference evidence="3 4" key="1">
    <citation type="submission" date="2023-08" db="EMBL/GenBank/DDBJ databases">
        <title>genomic of G39.</title>
        <authorList>
            <person name="Wang Y."/>
        </authorList>
    </citation>
    <scope>NUCLEOTIDE SEQUENCE [LARGE SCALE GENOMIC DNA]</scope>
    <source>
        <strain evidence="3 4">G39</strain>
    </source>
</reference>
<dbReference type="InterPro" id="IPR011990">
    <property type="entry name" value="TPR-like_helical_dom_sf"/>
</dbReference>
<evidence type="ECO:0000256" key="1">
    <source>
        <dbReference type="SAM" id="SignalP"/>
    </source>
</evidence>
<dbReference type="EMBL" id="JAVAIM010000001">
    <property type="protein sequence ID" value="MDP4574424.1"/>
    <property type="molecule type" value="Genomic_DNA"/>
</dbReference>
<feature type="chain" id="PRO_5046234609" evidence="1">
    <location>
        <begin position="28"/>
        <end position="450"/>
    </location>
</feature>
<proteinExistence type="predicted"/>
<sequence length="450" mass="46846">MSIESKAKTTRFIRLAVTTALATTALAGCTGKVAPSHNYSAAKAEKALAKGQQGEAIEHAEAAVLAAPRDAQTRTLLANAYLKSGRFASAATTFGEAVELGDTAARTIISYSLALTAIGDIPGAHELLRQHQNAIDPADFGLALALAGQPQQGVHILDNALRGGQNTPKVRQNLAYAFALSGDWRNARILASQDVPGDKLNERLQEWAQLASARHPTVLVARLLDVQPVEDAGQPAMLALANHPAHSQLAVESADQVEPVDAAPASDFALADELPAVNSIPSMDPSASAAQFEDSGEAALADAGLETVSGSRFVSREVVQPVPASHRAKPAAAPRAAKPAPAKAAPVAMASGDYNIQLGSYFSMSDAQAAWKVFQQRHPELSDAERVITKARVNGKIYYRVAAAGFAKASAQSMCRSVKSSGAGCIAYAASSPLPGALNVVRDGVRVASR</sequence>
<dbReference type="PROSITE" id="PS51724">
    <property type="entry name" value="SPOR"/>
    <property type="match status" value="1"/>
</dbReference>
<evidence type="ECO:0000313" key="3">
    <source>
        <dbReference type="EMBL" id="MDP4574424.1"/>
    </source>
</evidence>
<feature type="signal peptide" evidence="1">
    <location>
        <begin position="1"/>
        <end position="27"/>
    </location>
</feature>
<accession>A0ABT9HMP4</accession>
<dbReference type="Gene3D" id="3.30.70.1070">
    <property type="entry name" value="Sporulation related repeat"/>
    <property type="match status" value="1"/>
</dbReference>
<gene>
    <name evidence="3" type="ORF">Q9K02_04640</name>
</gene>
<dbReference type="PROSITE" id="PS51257">
    <property type="entry name" value="PROKAR_LIPOPROTEIN"/>
    <property type="match status" value="1"/>
</dbReference>
<evidence type="ECO:0000313" key="4">
    <source>
        <dbReference type="Proteomes" id="UP001240639"/>
    </source>
</evidence>
<protein>
    <submittedName>
        <fullName evidence="3">Tetratricopeptide repeat protein</fullName>
    </submittedName>
</protein>
<dbReference type="Pfam" id="PF05036">
    <property type="entry name" value="SPOR"/>
    <property type="match status" value="1"/>
</dbReference>
<dbReference type="InterPro" id="IPR036680">
    <property type="entry name" value="SPOR-like_sf"/>
</dbReference>
<name>A0ABT9HMP4_9SPHN</name>
<evidence type="ECO:0000259" key="2">
    <source>
        <dbReference type="PROSITE" id="PS51724"/>
    </source>
</evidence>
<keyword evidence="1" id="KW-0732">Signal</keyword>
<feature type="domain" description="SPOR" evidence="2">
    <location>
        <begin position="348"/>
        <end position="432"/>
    </location>
</feature>
<dbReference type="SUPFAM" id="SSF48452">
    <property type="entry name" value="TPR-like"/>
    <property type="match status" value="1"/>
</dbReference>